<sequence>MFENSRSETGVDDALRETLLQEWNRFLQMDREKRTEWSTSNLSFTCQACAFNNRPGQAMHRRYNARAALSRLETAFNSGESAMCDAARSERLLLQTYGITLPPSKPSAPTGPVDDISQIILQQYDPTVLESYQSLALAPDGNCFYRGLSRALYSHENCHVLFRVLVILEMVEHRSYYDKRAPDFVDLINDGTLVEADYNRELGRAVRHTCSASFVNMLAGSAVLQLTYKSYCPPTVSPRHISIPYTRLVRGRGVLTDRPAFTLMWTMCAIPPTHADFQPNHFNVLRSNSAANQTDEWSSLPSTAGAPKLPLGSPMPPPSSAAHQTDEWSSLPVSSPMPPPSTTTPQQSKTPSVRAIGGKDLPGPQRDFLDVDTLVHELRACNEPQEHIPRGVKENVYFLVNNSENEDRHLAGKRSEYWDDCGAWSSRSSGVIAHFLSQPVDTS</sequence>
<feature type="compositionally biased region" description="Low complexity" evidence="2">
    <location>
        <begin position="343"/>
        <end position="352"/>
    </location>
</feature>
<dbReference type="AlphaFoldDB" id="A0A8S4MMU2"/>
<dbReference type="PROSITE" id="PS50802">
    <property type="entry name" value="OTU"/>
    <property type="match status" value="1"/>
</dbReference>
<keyword evidence="1" id="KW-0378">Hydrolase</keyword>
<accession>A0A8S4MMU2</accession>
<dbReference type="Proteomes" id="UP000838412">
    <property type="component" value="Unassembled WGS sequence"/>
</dbReference>
<proteinExistence type="predicted"/>
<evidence type="ECO:0000313" key="5">
    <source>
        <dbReference type="Proteomes" id="UP000838412"/>
    </source>
</evidence>
<organism evidence="4 5">
    <name type="scientific">Branchiostoma lanceolatum</name>
    <name type="common">Common lancelet</name>
    <name type="synonym">Amphioxus lanceolatum</name>
    <dbReference type="NCBI Taxonomy" id="7740"/>
    <lineage>
        <taxon>Eukaryota</taxon>
        <taxon>Metazoa</taxon>
        <taxon>Chordata</taxon>
        <taxon>Cephalochordata</taxon>
        <taxon>Leptocardii</taxon>
        <taxon>Amphioxiformes</taxon>
        <taxon>Branchiostomatidae</taxon>
        <taxon>Branchiostoma</taxon>
    </lineage>
</organism>
<dbReference type="OrthoDB" id="6160306at2759"/>
<dbReference type="EMBL" id="CAKMNS010000101">
    <property type="protein sequence ID" value="CAH1276899.1"/>
    <property type="molecule type" value="Genomic_DNA"/>
</dbReference>
<feature type="domain" description="OTU" evidence="3">
    <location>
        <begin position="132"/>
        <end position="288"/>
    </location>
</feature>
<comment type="caution">
    <text evidence="4">The sequence shown here is derived from an EMBL/GenBank/DDBJ whole genome shotgun (WGS) entry which is preliminary data.</text>
</comment>
<keyword evidence="1" id="KW-0645">Protease</keyword>
<evidence type="ECO:0000313" key="4">
    <source>
        <dbReference type="EMBL" id="CAH1276899.1"/>
    </source>
</evidence>
<dbReference type="GO" id="GO:0008234">
    <property type="term" value="F:cysteine-type peptidase activity"/>
    <property type="evidence" value="ECO:0007669"/>
    <property type="project" value="UniProtKB-KW"/>
</dbReference>
<evidence type="ECO:0000259" key="3">
    <source>
        <dbReference type="PROSITE" id="PS50802"/>
    </source>
</evidence>
<evidence type="ECO:0000256" key="2">
    <source>
        <dbReference type="SAM" id="MobiDB-lite"/>
    </source>
</evidence>
<dbReference type="InterPro" id="IPR003323">
    <property type="entry name" value="OTU_dom"/>
</dbReference>
<keyword evidence="5" id="KW-1185">Reference proteome</keyword>
<evidence type="ECO:0000256" key="1">
    <source>
        <dbReference type="ARBA" id="ARBA00022807"/>
    </source>
</evidence>
<name>A0A8S4MMU2_BRALA</name>
<feature type="region of interest" description="Disordered" evidence="2">
    <location>
        <begin position="293"/>
        <end position="365"/>
    </location>
</feature>
<feature type="compositionally biased region" description="Polar residues" evidence="2">
    <location>
        <begin position="293"/>
        <end position="302"/>
    </location>
</feature>
<protein>
    <submittedName>
        <fullName evidence="4">Hypp9423 protein</fullName>
    </submittedName>
</protein>
<reference evidence="4" key="1">
    <citation type="submission" date="2022-01" db="EMBL/GenBank/DDBJ databases">
        <authorList>
            <person name="Braso-Vives M."/>
        </authorList>
    </citation>
    <scope>NUCLEOTIDE SEQUENCE</scope>
</reference>
<gene>
    <name evidence="4" type="primary">Hypp9423</name>
    <name evidence="4" type="ORF">BLAG_LOCUS25836</name>
</gene>
<dbReference type="Gene3D" id="3.90.70.80">
    <property type="match status" value="1"/>
</dbReference>
<keyword evidence="1" id="KW-0788">Thiol protease</keyword>